<dbReference type="PRINTS" id="PR00722">
    <property type="entry name" value="CHYMOTRYPSIN"/>
</dbReference>
<accession>A0A182UAU2</accession>
<dbReference type="PROSITE" id="PS00135">
    <property type="entry name" value="TRYPSIN_SER"/>
    <property type="match status" value="1"/>
</dbReference>
<comment type="similarity">
    <text evidence="6">Belongs to the peptidase S1 family. CLIP subfamily.</text>
</comment>
<evidence type="ECO:0000256" key="3">
    <source>
        <dbReference type="ARBA" id="ARBA00022801"/>
    </source>
</evidence>
<evidence type="ECO:0000256" key="2">
    <source>
        <dbReference type="ARBA" id="ARBA00022757"/>
    </source>
</evidence>
<dbReference type="InterPro" id="IPR043504">
    <property type="entry name" value="Peptidase_S1_PA_chymotrypsin"/>
</dbReference>
<dbReference type="SMART" id="SM00020">
    <property type="entry name" value="Tryp_SPc"/>
    <property type="match status" value="1"/>
</dbReference>
<dbReference type="VEuPathDB" id="VectorBase:AMEC017053"/>
<dbReference type="PANTHER" id="PTHR24276">
    <property type="entry name" value="POLYSERASE-RELATED"/>
    <property type="match status" value="1"/>
</dbReference>
<protein>
    <recommendedName>
        <fullName evidence="9">Peptidase S1 domain-containing protein</fullName>
    </recommendedName>
</protein>
<keyword evidence="3 7" id="KW-0378">Hydrolase</keyword>
<dbReference type="GO" id="GO:0004252">
    <property type="term" value="F:serine-type endopeptidase activity"/>
    <property type="evidence" value="ECO:0007669"/>
    <property type="project" value="InterPro"/>
</dbReference>
<dbReference type="GO" id="GO:0006508">
    <property type="term" value="P:proteolysis"/>
    <property type="evidence" value="ECO:0007669"/>
    <property type="project" value="UniProtKB-KW"/>
</dbReference>
<dbReference type="EnsemblMetazoa" id="AMEC017053-RA">
    <property type="protein sequence ID" value="AMEC017053-PA"/>
    <property type="gene ID" value="AMEC017053"/>
</dbReference>
<evidence type="ECO:0000256" key="4">
    <source>
        <dbReference type="ARBA" id="ARBA00022825"/>
    </source>
</evidence>
<evidence type="ECO:0000256" key="1">
    <source>
        <dbReference type="ARBA" id="ARBA00022670"/>
    </source>
</evidence>
<keyword evidence="11" id="KW-1185">Reference proteome</keyword>
<dbReference type="InterPro" id="IPR001314">
    <property type="entry name" value="Peptidase_S1A"/>
</dbReference>
<keyword evidence="2" id="KW-0222">Digestion</keyword>
<dbReference type="AlphaFoldDB" id="A0A182UAU2"/>
<evidence type="ECO:0000256" key="8">
    <source>
        <dbReference type="SAM" id="SignalP"/>
    </source>
</evidence>
<dbReference type="STRING" id="34690.A0A182UAU2"/>
<sequence>MKLVAAFALVGLLATLASARSLLDIDPARVKSIEEYDRYWRRLPAELQYLRTVEQPTRRITNGQLATTGQFPYQAVVYSEAGDGYYSLCGGTILTTTYVLTAAHCVTDDFDRAVTGGIVYLGATDRSVFQSTQQRMSFGNAGIRVHPQYDSTSIRNDIATVRLDTAAIFNTYVNAIDLPARSDARQFGGFEGTASGFGRTADTVPAASNVLMFVRNPVMTNAQCNAYWSTGLVQAQNVCLDPYGGRSACHGDSGGPLAVQDAGRSLQVGIASFVSASGCTSGAPSVWVRVSYFRDFISQNSNYVFRA</sequence>
<proteinExistence type="inferred from homology"/>
<dbReference type="CDD" id="cd00190">
    <property type="entry name" value="Tryp_SPc"/>
    <property type="match status" value="1"/>
</dbReference>
<keyword evidence="4 7" id="KW-0720">Serine protease</keyword>
<evidence type="ECO:0000256" key="7">
    <source>
        <dbReference type="RuleBase" id="RU363034"/>
    </source>
</evidence>
<evidence type="ECO:0000256" key="5">
    <source>
        <dbReference type="ARBA" id="ARBA00023157"/>
    </source>
</evidence>
<dbReference type="InterPro" id="IPR050430">
    <property type="entry name" value="Peptidase_S1"/>
</dbReference>
<keyword evidence="8" id="KW-0732">Signal</keyword>
<dbReference type="PROSITE" id="PS00134">
    <property type="entry name" value="TRYPSIN_HIS"/>
    <property type="match status" value="1"/>
</dbReference>
<feature type="chain" id="PRO_5008138044" description="Peptidase S1 domain-containing protein" evidence="8">
    <location>
        <begin position="20"/>
        <end position="307"/>
    </location>
</feature>
<evidence type="ECO:0000256" key="6">
    <source>
        <dbReference type="ARBA" id="ARBA00024195"/>
    </source>
</evidence>
<evidence type="ECO:0000313" key="11">
    <source>
        <dbReference type="Proteomes" id="UP000075902"/>
    </source>
</evidence>
<reference evidence="11" key="1">
    <citation type="submission" date="2014-01" db="EMBL/GenBank/DDBJ databases">
        <title>The Genome Sequence of Anopheles melas CM1001059_A (V2).</title>
        <authorList>
            <consortium name="The Broad Institute Genomics Platform"/>
            <person name="Neafsey D.E."/>
            <person name="Besansky N."/>
            <person name="Howell P."/>
            <person name="Walton C."/>
            <person name="Young S.K."/>
            <person name="Zeng Q."/>
            <person name="Gargeya S."/>
            <person name="Fitzgerald M."/>
            <person name="Haas B."/>
            <person name="Abouelleil A."/>
            <person name="Allen A.W."/>
            <person name="Alvarado L."/>
            <person name="Arachchi H.M."/>
            <person name="Berlin A.M."/>
            <person name="Chapman S.B."/>
            <person name="Gainer-Dewar J."/>
            <person name="Goldberg J."/>
            <person name="Griggs A."/>
            <person name="Gujja S."/>
            <person name="Hansen M."/>
            <person name="Howarth C."/>
            <person name="Imamovic A."/>
            <person name="Ireland A."/>
            <person name="Larimer J."/>
            <person name="McCowan C."/>
            <person name="Murphy C."/>
            <person name="Pearson M."/>
            <person name="Poon T.W."/>
            <person name="Priest M."/>
            <person name="Roberts A."/>
            <person name="Saif S."/>
            <person name="Shea T."/>
            <person name="Sisk P."/>
            <person name="Sykes S."/>
            <person name="Wortman J."/>
            <person name="Nusbaum C."/>
            <person name="Birren B."/>
        </authorList>
    </citation>
    <scope>NUCLEOTIDE SEQUENCE [LARGE SCALE GENOMIC DNA]</scope>
    <source>
        <strain evidence="11">CM1001059</strain>
    </source>
</reference>
<dbReference type="FunFam" id="2.40.10.10:FF:000034">
    <property type="entry name" value="Eupolytin"/>
    <property type="match status" value="1"/>
</dbReference>
<dbReference type="InterPro" id="IPR001254">
    <property type="entry name" value="Trypsin_dom"/>
</dbReference>
<organism evidence="10 11">
    <name type="scientific">Anopheles melas</name>
    <dbReference type="NCBI Taxonomy" id="34690"/>
    <lineage>
        <taxon>Eukaryota</taxon>
        <taxon>Metazoa</taxon>
        <taxon>Ecdysozoa</taxon>
        <taxon>Arthropoda</taxon>
        <taxon>Hexapoda</taxon>
        <taxon>Insecta</taxon>
        <taxon>Pterygota</taxon>
        <taxon>Neoptera</taxon>
        <taxon>Endopterygota</taxon>
        <taxon>Diptera</taxon>
        <taxon>Nematocera</taxon>
        <taxon>Culicoidea</taxon>
        <taxon>Culicidae</taxon>
        <taxon>Anophelinae</taxon>
        <taxon>Anopheles</taxon>
    </lineage>
</organism>
<keyword evidence="5" id="KW-1015">Disulfide bond</keyword>
<dbReference type="InterPro" id="IPR033116">
    <property type="entry name" value="TRYPSIN_SER"/>
</dbReference>
<name>A0A182UAU2_9DIPT</name>
<dbReference type="SUPFAM" id="SSF50494">
    <property type="entry name" value="Trypsin-like serine proteases"/>
    <property type="match status" value="1"/>
</dbReference>
<dbReference type="InterPro" id="IPR009003">
    <property type="entry name" value="Peptidase_S1_PA"/>
</dbReference>
<dbReference type="Pfam" id="PF00089">
    <property type="entry name" value="Trypsin"/>
    <property type="match status" value="1"/>
</dbReference>
<dbReference type="InterPro" id="IPR018114">
    <property type="entry name" value="TRYPSIN_HIS"/>
</dbReference>
<dbReference type="PROSITE" id="PS50240">
    <property type="entry name" value="TRYPSIN_DOM"/>
    <property type="match status" value="1"/>
</dbReference>
<keyword evidence="1 7" id="KW-0645">Protease</keyword>
<evidence type="ECO:0000259" key="9">
    <source>
        <dbReference type="PROSITE" id="PS50240"/>
    </source>
</evidence>
<dbReference type="PANTHER" id="PTHR24276:SF91">
    <property type="entry name" value="AT26814P-RELATED"/>
    <property type="match status" value="1"/>
</dbReference>
<evidence type="ECO:0000313" key="10">
    <source>
        <dbReference type="EnsemblMetazoa" id="AMEC017053-PA"/>
    </source>
</evidence>
<feature type="signal peptide" evidence="8">
    <location>
        <begin position="1"/>
        <end position="19"/>
    </location>
</feature>
<reference evidence="10" key="2">
    <citation type="submission" date="2020-05" db="UniProtKB">
        <authorList>
            <consortium name="EnsemblMetazoa"/>
        </authorList>
    </citation>
    <scope>IDENTIFICATION</scope>
    <source>
        <strain evidence="10">CM1001059</strain>
    </source>
</reference>
<feature type="domain" description="Peptidase S1" evidence="9">
    <location>
        <begin position="60"/>
        <end position="302"/>
    </location>
</feature>
<dbReference type="Gene3D" id="2.40.10.10">
    <property type="entry name" value="Trypsin-like serine proteases"/>
    <property type="match status" value="1"/>
</dbReference>
<dbReference type="GO" id="GO:0007586">
    <property type="term" value="P:digestion"/>
    <property type="evidence" value="ECO:0007669"/>
    <property type="project" value="UniProtKB-KW"/>
</dbReference>
<dbReference type="Proteomes" id="UP000075902">
    <property type="component" value="Unassembled WGS sequence"/>
</dbReference>